<dbReference type="EMBL" id="JAHXZJ010000311">
    <property type="protein sequence ID" value="KAH0562076.1"/>
    <property type="molecule type" value="Genomic_DNA"/>
</dbReference>
<dbReference type="Proteomes" id="UP000826195">
    <property type="component" value="Unassembled WGS sequence"/>
</dbReference>
<name>A0AAV7J2D4_COTGL</name>
<dbReference type="AlphaFoldDB" id="A0AAV7J2D4"/>
<evidence type="ECO:0000313" key="2">
    <source>
        <dbReference type="Proteomes" id="UP000826195"/>
    </source>
</evidence>
<gene>
    <name evidence="1" type="ORF">KQX54_000065</name>
</gene>
<feature type="non-terminal residue" evidence="1">
    <location>
        <position position="52"/>
    </location>
</feature>
<accession>A0AAV7J2D4</accession>
<reference evidence="1 2" key="1">
    <citation type="journal article" date="2021" name="J. Hered.">
        <title>A chromosome-level genome assembly of the parasitoid wasp, Cotesia glomerata (Hymenoptera: Braconidae).</title>
        <authorList>
            <person name="Pinto B.J."/>
            <person name="Weis J.J."/>
            <person name="Gamble T."/>
            <person name="Ode P.J."/>
            <person name="Paul R."/>
            <person name="Zaspel J.M."/>
        </authorList>
    </citation>
    <scope>NUCLEOTIDE SEQUENCE [LARGE SCALE GENOMIC DNA]</scope>
    <source>
        <strain evidence="1">CgM1</strain>
    </source>
</reference>
<comment type="caution">
    <text evidence="1">The sequence shown here is derived from an EMBL/GenBank/DDBJ whole genome shotgun (WGS) entry which is preliminary data.</text>
</comment>
<evidence type="ECO:0000313" key="1">
    <source>
        <dbReference type="EMBL" id="KAH0562076.1"/>
    </source>
</evidence>
<proteinExistence type="predicted"/>
<keyword evidence="2" id="KW-1185">Reference proteome</keyword>
<organism evidence="1 2">
    <name type="scientific">Cotesia glomerata</name>
    <name type="common">Lepidopteran parasitic wasp</name>
    <name type="synonym">Apanteles glomeratus</name>
    <dbReference type="NCBI Taxonomy" id="32391"/>
    <lineage>
        <taxon>Eukaryota</taxon>
        <taxon>Metazoa</taxon>
        <taxon>Ecdysozoa</taxon>
        <taxon>Arthropoda</taxon>
        <taxon>Hexapoda</taxon>
        <taxon>Insecta</taxon>
        <taxon>Pterygota</taxon>
        <taxon>Neoptera</taxon>
        <taxon>Endopterygota</taxon>
        <taxon>Hymenoptera</taxon>
        <taxon>Apocrita</taxon>
        <taxon>Ichneumonoidea</taxon>
        <taxon>Braconidae</taxon>
        <taxon>Microgastrinae</taxon>
        <taxon>Cotesia</taxon>
    </lineage>
</organism>
<protein>
    <submittedName>
        <fullName evidence="1">Uncharacterized protein</fullName>
    </submittedName>
</protein>
<sequence>MFELNITVDRFGKAFADDFIAYSIGTNPVRLRDGLNELLDKMIKVYQQWNLR</sequence>